<accession>A0A8H6JIY6</accession>
<dbReference type="EMBL" id="WIGN01000053">
    <property type="protein sequence ID" value="KAF6813435.1"/>
    <property type="molecule type" value="Genomic_DNA"/>
</dbReference>
<evidence type="ECO:0000313" key="2">
    <source>
        <dbReference type="EMBL" id="KAF6813435.1"/>
    </source>
</evidence>
<dbReference type="Proteomes" id="UP000652219">
    <property type="component" value="Unassembled WGS sequence"/>
</dbReference>
<organism evidence="2 3">
    <name type="scientific">Colletotrichum sojae</name>
    <dbReference type="NCBI Taxonomy" id="2175907"/>
    <lineage>
        <taxon>Eukaryota</taxon>
        <taxon>Fungi</taxon>
        <taxon>Dikarya</taxon>
        <taxon>Ascomycota</taxon>
        <taxon>Pezizomycotina</taxon>
        <taxon>Sordariomycetes</taxon>
        <taxon>Hypocreomycetidae</taxon>
        <taxon>Glomerellales</taxon>
        <taxon>Glomerellaceae</taxon>
        <taxon>Colletotrichum</taxon>
        <taxon>Colletotrichum orchidearum species complex</taxon>
    </lineage>
</organism>
<dbReference type="AlphaFoldDB" id="A0A8H6JIY6"/>
<keyword evidence="3" id="KW-1185">Reference proteome</keyword>
<evidence type="ECO:0000313" key="3">
    <source>
        <dbReference type="Proteomes" id="UP000652219"/>
    </source>
</evidence>
<name>A0A8H6JIY6_9PEZI</name>
<proteinExistence type="predicted"/>
<feature type="region of interest" description="Disordered" evidence="1">
    <location>
        <begin position="155"/>
        <end position="186"/>
    </location>
</feature>
<reference evidence="2 3" key="1">
    <citation type="journal article" date="2020" name="Phytopathology">
        <title>Genome Sequence Resources of Colletotrichum truncatum, C. plurivorum, C. musicola, and C. sojae: Four Species Pathogenic to Soybean (Glycine max).</title>
        <authorList>
            <person name="Rogerio F."/>
            <person name="Boufleur T.R."/>
            <person name="Ciampi-Guillardi M."/>
            <person name="Sukno S.A."/>
            <person name="Thon M.R."/>
            <person name="Massola Junior N.S."/>
            <person name="Baroncelli R."/>
        </authorList>
    </citation>
    <scope>NUCLEOTIDE SEQUENCE [LARGE SCALE GENOMIC DNA]</scope>
    <source>
        <strain evidence="2 3">LFN0009</strain>
    </source>
</reference>
<sequence length="186" mass="20573">MRRRSINKVARIGDAETPNLYMDYHTAYHDTLLVMLVLPAAIPADGLGVPLVGRLGLLTELRDTTVDRTTSRMSLQPSGNAMHRLARDWKHRWSKQTATLPRKDASPGTMARTSGTRKDGRGRSRATTDPTEWFGWKGEYEGEGEGCNGFARAAMASDGPAASTQAARRRRDMARSKPDCWDDGLI</sequence>
<comment type="caution">
    <text evidence="2">The sequence shown here is derived from an EMBL/GenBank/DDBJ whole genome shotgun (WGS) entry which is preliminary data.</text>
</comment>
<evidence type="ECO:0000256" key="1">
    <source>
        <dbReference type="SAM" id="MobiDB-lite"/>
    </source>
</evidence>
<feature type="region of interest" description="Disordered" evidence="1">
    <location>
        <begin position="96"/>
        <end position="137"/>
    </location>
</feature>
<protein>
    <submittedName>
        <fullName evidence="2">Uncharacterized protein</fullName>
    </submittedName>
</protein>
<gene>
    <name evidence="2" type="ORF">CSOJ01_04619</name>
</gene>